<dbReference type="SMART" id="SM00966">
    <property type="entry name" value="SpoVT_AbrB"/>
    <property type="match status" value="1"/>
</dbReference>
<dbReference type="Pfam" id="PF04014">
    <property type="entry name" value="MazE_antitoxin"/>
    <property type="match status" value="1"/>
</dbReference>
<reference evidence="3" key="1">
    <citation type="journal article" date="2014" name="Front. Microbiol.">
        <title>High frequency of phylogenetically diverse reductive dehalogenase-homologous genes in deep subseafloor sedimentary metagenomes.</title>
        <authorList>
            <person name="Kawai M."/>
            <person name="Futagami T."/>
            <person name="Toyoda A."/>
            <person name="Takaki Y."/>
            <person name="Nishi S."/>
            <person name="Hori S."/>
            <person name="Arai W."/>
            <person name="Tsubouchi T."/>
            <person name="Morono Y."/>
            <person name="Uchiyama I."/>
            <person name="Ito T."/>
            <person name="Fujiyama A."/>
            <person name="Inagaki F."/>
            <person name="Takami H."/>
        </authorList>
    </citation>
    <scope>NUCLEOTIDE SEQUENCE</scope>
    <source>
        <strain evidence="3">Expedition CK06-06</strain>
    </source>
</reference>
<feature type="compositionally biased region" description="Basic and acidic residues" evidence="1">
    <location>
        <begin position="65"/>
        <end position="79"/>
    </location>
</feature>
<dbReference type="AlphaFoldDB" id="X0SN24"/>
<evidence type="ECO:0000259" key="2">
    <source>
        <dbReference type="SMART" id="SM00966"/>
    </source>
</evidence>
<name>X0SN24_9ZZZZ</name>
<protein>
    <recommendedName>
        <fullName evidence="2">SpoVT-AbrB domain-containing protein</fullName>
    </recommendedName>
</protein>
<evidence type="ECO:0000313" key="3">
    <source>
        <dbReference type="EMBL" id="GAF82444.1"/>
    </source>
</evidence>
<comment type="caution">
    <text evidence="3">The sequence shown here is derived from an EMBL/GenBank/DDBJ whole genome shotgun (WGS) entry which is preliminary data.</text>
</comment>
<feature type="domain" description="SpoVT-AbrB" evidence="2">
    <location>
        <begin position="3"/>
        <end position="48"/>
    </location>
</feature>
<evidence type="ECO:0000256" key="1">
    <source>
        <dbReference type="SAM" id="MobiDB-lite"/>
    </source>
</evidence>
<sequence>MLRRIARNKQVTIPKEVMDRLHLSEGDYVSIELDEDSIRLRPVVIEDFSRDDYKKLAAKLDQLKKEPGTSYGHSKDARNHLKRLMK</sequence>
<dbReference type="SUPFAM" id="SSF89447">
    <property type="entry name" value="AbrB/MazE/MraZ-like"/>
    <property type="match status" value="1"/>
</dbReference>
<gene>
    <name evidence="3" type="ORF">S01H1_09222</name>
</gene>
<dbReference type="InterPro" id="IPR037914">
    <property type="entry name" value="SpoVT-AbrB_sf"/>
</dbReference>
<dbReference type="EMBL" id="BARS01004712">
    <property type="protein sequence ID" value="GAF82444.1"/>
    <property type="molecule type" value="Genomic_DNA"/>
</dbReference>
<dbReference type="InterPro" id="IPR007159">
    <property type="entry name" value="SpoVT-AbrB_dom"/>
</dbReference>
<proteinExistence type="predicted"/>
<organism evidence="3">
    <name type="scientific">marine sediment metagenome</name>
    <dbReference type="NCBI Taxonomy" id="412755"/>
    <lineage>
        <taxon>unclassified sequences</taxon>
        <taxon>metagenomes</taxon>
        <taxon>ecological metagenomes</taxon>
    </lineage>
</organism>
<dbReference type="Gene3D" id="2.10.260.10">
    <property type="match status" value="1"/>
</dbReference>
<accession>X0SN24</accession>
<dbReference type="NCBIfam" id="TIGR01439">
    <property type="entry name" value="lp_hng_hel_AbrB"/>
    <property type="match status" value="1"/>
</dbReference>
<dbReference type="GO" id="GO:0003677">
    <property type="term" value="F:DNA binding"/>
    <property type="evidence" value="ECO:0007669"/>
    <property type="project" value="InterPro"/>
</dbReference>
<feature type="region of interest" description="Disordered" evidence="1">
    <location>
        <begin position="65"/>
        <end position="86"/>
    </location>
</feature>